<evidence type="ECO:0000313" key="2">
    <source>
        <dbReference type="EMBL" id="CAE07376.1"/>
    </source>
</evidence>
<feature type="region of interest" description="Disordered" evidence="1">
    <location>
        <begin position="39"/>
        <end position="58"/>
    </location>
</feature>
<dbReference type="EMBL" id="BX569691">
    <property type="protein sequence ID" value="CAE07376.1"/>
    <property type="molecule type" value="Genomic_DNA"/>
</dbReference>
<evidence type="ECO:0000313" key="3">
    <source>
        <dbReference type="Proteomes" id="UP000001422"/>
    </source>
</evidence>
<keyword evidence="3" id="KW-1185">Reference proteome</keyword>
<accession>Q7U7W8</accession>
<name>Q7U7W8_PARMW</name>
<reference evidence="2 3" key="1">
    <citation type="journal article" date="2003" name="Nature">
        <title>The genome of a motile marine Synechococcus.</title>
        <authorList>
            <person name="Palenik B."/>
            <person name="Brahamsha B."/>
            <person name="Larimer F."/>
            <person name="Land M."/>
            <person name="Hauser L."/>
            <person name="Chain P."/>
            <person name="Lamerdin J."/>
            <person name="Regala W."/>
            <person name="Allen E.A."/>
            <person name="McCarren J."/>
            <person name="Paulsen I."/>
            <person name="Dufresne A."/>
            <person name="Partensky F."/>
            <person name="Webb E."/>
            <person name="Waterbury J."/>
        </authorList>
    </citation>
    <scope>NUCLEOTIDE SEQUENCE [LARGE SCALE GENOMIC DNA]</scope>
    <source>
        <strain evidence="2 3">WH8102</strain>
    </source>
</reference>
<dbReference type="AlphaFoldDB" id="Q7U7W8"/>
<protein>
    <submittedName>
        <fullName evidence="2">Uncharacterized protein</fullName>
    </submittedName>
</protein>
<sequence>MQSCSVRSLPLLALCLASGLLGMGIAWWMHPEHRAERSRPEPISRLVPDVEPPPPPPARDRLTRFLPDQTLNVLRSDGTSINIGYTSVVVDPRWTTVEFFGGWNRGLDANDDEEALLFTSGPTFARGSGNGDLAMRLHGDLMLANGLWPADNRAAAAERAWVGISRAGELEHGYGSLTAELEERLRVFIGGLHAFTNTTQEAPPSYAGVYGEMRLADVRIVYGIRPDGQLELVETADGVLFSDLKSFVRYKGFLASFLPDHASKSRLIVPGKRPWSHEHAVWVSGGRPSISQMPFLLKIRPSREWHDRQPVDAAPRSETS</sequence>
<dbReference type="RefSeq" id="WP_011127726.1">
    <property type="nucleotide sequence ID" value="NC_005070.1"/>
</dbReference>
<evidence type="ECO:0000256" key="1">
    <source>
        <dbReference type="SAM" id="MobiDB-lite"/>
    </source>
</evidence>
<dbReference type="Proteomes" id="UP000001422">
    <property type="component" value="Chromosome"/>
</dbReference>
<proteinExistence type="predicted"/>
<organism evidence="2 3">
    <name type="scientific">Parasynechococcus marenigrum (strain WH8102)</name>
    <dbReference type="NCBI Taxonomy" id="84588"/>
    <lineage>
        <taxon>Bacteria</taxon>
        <taxon>Bacillati</taxon>
        <taxon>Cyanobacteriota</taxon>
        <taxon>Cyanophyceae</taxon>
        <taxon>Synechococcales</taxon>
        <taxon>Prochlorococcaceae</taxon>
        <taxon>Parasynechococcus</taxon>
        <taxon>Parasynechococcus marenigrum</taxon>
    </lineage>
</organism>
<dbReference type="HOGENOM" id="CLU_918070_0_0_3"/>
<dbReference type="KEGG" id="syw:SYNW0861"/>
<dbReference type="eggNOG" id="ENOG503222N">
    <property type="taxonomic scope" value="Bacteria"/>
</dbReference>
<gene>
    <name evidence="2" type="ordered locus">SYNW0861</name>
</gene>